<dbReference type="PANTHER" id="PTHR23028:SF131">
    <property type="entry name" value="BLR2367 PROTEIN"/>
    <property type="match status" value="1"/>
</dbReference>
<protein>
    <submittedName>
        <fullName evidence="3">Acyltransferase</fullName>
    </submittedName>
</protein>
<dbReference type="InterPro" id="IPR002656">
    <property type="entry name" value="Acyl_transf_3_dom"/>
</dbReference>
<accession>A0A102LBS0</accession>
<dbReference type="AlphaFoldDB" id="A0A102LBS0"/>
<keyword evidence="1" id="KW-0812">Transmembrane</keyword>
<organism evidence="3 4">
    <name type="scientific">Burkholderia ubonensis</name>
    <dbReference type="NCBI Taxonomy" id="101571"/>
    <lineage>
        <taxon>Bacteria</taxon>
        <taxon>Pseudomonadati</taxon>
        <taxon>Pseudomonadota</taxon>
        <taxon>Betaproteobacteria</taxon>
        <taxon>Burkholderiales</taxon>
        <taxon>Burkholderiaceae</taxon>
        <taxon>Burkholderia</taxon>
        <taxon>Burkholderia cepacia complex</taxon>
    </lineage>
</organism>
<dbReference type="Proteomes" id="UP000065521">
    <property type="component" value="Unassembled WGS sequence"/>
</dbReference>
<dbReference type="PANTHER" id="PTHR23028">
    <property type="entry name" value="ACETYLTRANSFERASE"/>
    <property type="match status" value="1"/>
</dbReference>
<evidence type="ECO:0000256" key="1">
    <source>
        <dbReference type="SAM" id="Phobius"/>
    </source>
</evidence>
<feature type="transmembrane region" description="Helical" evidence="1">
    <location>
        <begin position="282"/>
        <end position="300"/>
    </location>
</feature>
<feature type="transmembrane region" description="Helical" evidence="1">
    <location>
        <begin position="88"/>
        <end position="109"/>
    </location>
</feature>
<dbReference type="GO" id="GO:0000271">
    <property type="term" value="P:polysaccharide biosynthetic process"/>
    <property type="evidence" value="ECO:0007669"/>
    <property type="project" value="TreeGrafter"/>
</dbReference>
<feature type="transmembrane region" description="Helical" evidence="1">
    <location>
        <begin position="306"/>
        <end position="330"/>
    </location>
</feature>
<feature type="transmembrane region" description="Helical" evidence="1">
    <location>
        <begin position="49"/>
        <end position="67"/>
    </location>
</feature>
<dbReference type="EMBL" id="LOTN01000053">
    <property type="protein sequence ID" value="KUZ85031.1"/>
    <property type="molecule type" value="Genomic_DNA"/>
</dbReference>
<dbReference type="GO" id="GO:0016020">
    <property type="term" value="C:membrane"/>
    <property type="evidence" value="ECO:0007669"/>
    <property type="project" value="TreeGrafter"/>
</dbReference>
<sequence>MTTTRRYESIQVLRALAALGVVAFHTEGNVGTYGWASRIVPHISRYGELGVDVFFVISGFVIALVSYGEPRGLQSARQFLAARIARIVPLYWTLTALFVALLITAPTAFGHARVDLWHVVTSFLFLPSINWAGIIAPVINVGWTLNYEAWFYVVFAAAMCVTRRPLIAVAAFLGFTSLLRLAHGSGVPFLVYTNPIVLEFVAGCCIGTCYARGKRMPLAAAPIALLGAIALRTMYAPTLTDDNRFIVFGLPAFVIVVVALALEARIRWNSFFSKLGDASYSLYLTHVLSVPVTLKVIQMIDRQHRLPGDLVCVAVVISSILVAFVCHRLLERPMTRSVGRWLSRRADAPNTAPRMSA</sequence>
<gene>
    <name evidence="3" type="ORF">WI38_25035</name>
</gene>
<dbReference type="InterPro" id="IPR050879">
    <property type="entry name" value="Acyltransferase_3"/>
</dbReference>
<dbReference type="RefSeq" id="WP_059636192.1">
    <property type="nucleotide sequence ID" value="NZ_LOTK01000004.1"/>
</dbReference>
<name>A0A102LBS0_9BURK</name>
<keyword evidence="3" id="KW-0808">Transferase</keyword>
<feature type="transmembrane region" description="Helical" evidence="1">
    <location>
        <begin position="218"/>
        <end position="239"/>
    </location>
</feature>
<reference evidence="3 4" key="1">
    <citation type="submission" date="2015-11" db="EMBL/GenBank/DDBJ databases">
        <title>Expanding the genomic diversity of Burkholderia species for the development of highly accurate diagnostics.</title>
        <authorList>
            <person name="Sahl J."/>
            <person name="Keim P."/>
            <person name="Wagner D."/>
        </authorList>
    </citation>
    <scope>NUCLEOTIDE SEQUENCE [LARGE SCALE GENOMIC DNA]</scope>
    <source>
        <strain evidence="3 4">RF32-BP4</strain>
    </source>
</reference>
<proteinExistence type="predicted"/>
<feature type="transmembrane region" description="Helical" evidence="1">
    <location>
        <begin position="129"/>
        <end position="153"/>
    </location>
</feature>
<keyword evidence="1" id="KW-0472">Membrane</keyword>
<keyword evidence="3" id="KW-0012">Acyltransferase</keyword>
<feature type="transmembrane region" description="Helical" evidence="1">
    <location>
        <begin position="245"/>
        <end position="262"/>
    </location>
</feature>
<keyword evidence="1" id="KW-1133">Transmembrane helix</keyword>
<feature type="domain" description="Acyltransferase 3" evidence="2">
    <location>
        <begin position="8"/>
        <end position="327"/>
    </location>
</feature>
<evidence type="ECO:0000313" key="3">
    <source>
        <dbReference type="EMBL" id="KUZ85031.1"/>
    </source>
</evidence>
<evidence type="ECO:0000313" key="4">
    <source>
        <dbReference type="Proteomes" id="UP000065521"/>
    </source>
</evidence>
<evidence type="ECO:0000259" key="2">
    <source>
        <dbReference type="Pfam" id="PF01757"/>
    </source>
</evidence>
<dbReference type="Pfam" id="PF01757">
    <property type="entry name" value="Acyl_transf_3"/>
    <property type="match status" value="1"/>
</dbReference>
<dbReference type="GO" id="GO:0016747">
    <property type="term" value="F:acyltransferase activity, transferring groups other than amino-acyl groups"/>
    <property type="evidence" value="ECO:0007669"/>
    <property type="project" value="InterPro"/>
</dbReference>
<feature type="transmembrane region" description="Helical" evidence="1">
    <location>
        <begin position="12"/>
        <end position="37"/>
    </location>
</feature>
<comment type="caution">
    <text evidence="3">The sequence shown here is derived from an EMBL/GenBank/DDBJ whole genome shotgun (WGS) entry which is preliminary data.</text>
</comment>
<feature type="transmembrane region" description="Helical" evidence="1">
    <location>
        <begin position="189"/>
        <end position="211"/>
    </location>
</feature>